<dbReference type="GO" id="GO:0005789">
    <property type="term" value="C:endoplasmic reticulum membrane"/>
    <property type="evidence" value="ECO:0007669"/>
    <property type="project" value="UniProtKB-SubCell"/>
</dbReference>
<name>A0AAD2FL86_9STRA</name>
<organism evidence="8 9">
    <name type="scientific">Cylindrotheca closterium</name>
    <dbReference type="NCBI Taxonomy" id="2856"/>
    <lineage>
        <taxon>Eukaryota</taxon>
        <taxon>Sar</taxon>
        <taxon>Stramenopiles</taxon>
        <taxon>Ochrophyta</taxon>
        <taxon>Bacillariophyta</taxon>
        <taxon>Bacillariophyceae</taxon>
        <taxon>Bacillariophycidae</taxon>
        <taxon>Bacillariales</taxon>
        <taxon>Bacillariaceae</taxon>
        <taxon>Cylindrotheca</taxon>
    </lineage>
</organism>
<comment type="similarity">
    <text evidence="2">Belongs to the EMC4 family.</text>
</comment>
<evidence type="ECO:0000256" key="4">
    <source>
        <dbReference type="ARBA" id="ARBA00022692"/>
    </source>
</evidence>
<keyword evidence="5" id="KW-0256">Endoplasmic reticulum</keyword>
<evidence type="ECO:0000256" key="1">
    <source>
        <dbReference type="ARBA" id="ARBA00004477"/>
    </source>
</evidence>
<dbReference type="EMBL" id="CAKOGP040001668">
    <property type="protein sequence ID" value="CAJ1946349.1"/>
    <property type="molecule type" value="Genomic_DNA"/>
</dbReference>
<comment type="subcellular location">
    <subcellularLocation>
        <location evidence="1">Endoplasmic reticulum membrane</location>
        <topology evidence="1">Multi-pass membrane protein</topology>
    </subcellularLocation>
</comment>
<evidence type="ECO:0000313" key="8">
    <source>
        <dbReference type="EMBL" id="CAJ1946349.1"/>
    </source>
</evidence>
<evidence type="ECO:0000256" key="6">
    <source>
        <dbReference type="ARBA" id="ARBA00022989"/>
    </source>
</evidence>
<evidence type="ECO:0000256" key="5">
    <source>
        <dbReference type="ARBA" id="ARBA00022824"/>
    </source>
</evidence>
<evidence type="ECO:0000256" key="2">
    <source>
        <dbReference type="ARBA" id="ARBA00007715"/>
    </source>
</evidence>
<keyword evidence="6" id="KW-1133">Transmembrane helix</keyword>
<evidence type="ECO:0000256" key="3">
    <source>
        <dbReference type="ARBA" id="ARBA00020820"/>
    </source>
</evidence>
<comment type="caution">
    <text evidence="8">The sequence shown here is derived from an EMBL/GenBank/DDBJ whole genome shotgun (WGS) entry which is preliminary data.</text>
</comment>
<dbReference type="InterPro" id="IPR009445">
    <property type="entry name" value="TMEM85/Emc4"/>
</dbReference>
<accession>A0AAD2FL86</accession>
<keyword evidence="4" id="KW-0812">Transmembrane</keyword>
<evidence type="ECO:0000313" key="9">
    <source>
        <dbReference type="Proteomes" id="UP001295423"/>
    </source>
</evidence>
<dbReference type="PANTHER" id="PTHR19315">
    <property type="entry name" value="ER MEMBRANE PROTEIN COMPLEX SUBUNIT 4"/>
    <property type="match status" value="1"/>
</dbReference>
<dbReference type="Pfam" id="PF06417">
    <property type="entry name" value="EMC4"/>
    <property type="match status" value="1"/>
</dbReference>
<protein>
    <recommendedName>
        <fullName evidence="3">ER membrane protein complex subunit 4</fullName>
    </recommendedName>
</protein>
<sequence>MPRKFGLKSIDLTLSSEHEGFHALSKCAQSVGHSNIIDAERKGGAASAAINQNSDALVAKRKSKAMAIATKPGNQLAMNAFMLWMSGKNLNIFSINTTTSAVLTPMTNIFKVESVFGNLDTDTQVPKLIFVALNVVWLGIGLYKMSSLRLLPTTAADFMESVVWKEMSETSSIPPMF</sequence>
<gene>
    <name evidence="8" type="ORF">CYCCA115_LOCUS10491</name>
</gene>
<reference evidence="8" key="1">
    <citation type="submission" date="2023-08" db="EMBL/GenBank/DDBJ databases">
        <authorList>
            <person name="Audoor S."/>
            <person name="Bilcke G."/>
        </authorList>
    </citation>
    <scope>NUCLEOTIDE SEQUENCE</scope>
</reference>
<dbReference type="AlphaFoldDB" id="A0AAD2FL86"/>
<dbReference type="Proteomes" id="UP001295423">
    <property type="component" value="Unassembled WGS sequence"/>
</dbReference>
<proteinExistence type="inferred from homology"/>
<evidence type="ECO:0000256" key="7">
    <source>
        <dbReference type="ARBA" id="ARBA00023136"/>
    </source>
</evidence>
<keyword evidence="9" id="KW-1185">Reference proteome</keyword>
<keyword evidence="7" id="KW-0472">Membrane</keyword>